<dbReference type="PROSITE" id="PS00107">
    <property type="entry name" value="PROTEIN_KINASE_ATP"/>
    <property type="match status" value="1"/>
</dbReference>
<dbReference type="PANTHER" id="PTHR11909">
    <property type="entry name" value="CASEIN KINASE-RELATED"/>
    <property type="match status" value="1"/>
</dbReference>
<dbReference type="GO" id="GO:0005524">
    <property type="term" value="F:ATP binding"/>
    <property type="evidence" value="ECO:0007669"/>
    <property type="project" value="UniProtKB-UniRule"/>
</dbReference>
<dbReference type="InterPro" id="IPR017441">
    <property type="entry name" value="Protein_kinase_ATP_BS"/>
</dbReference>
<evidence type="ECO:0000256" key="3">
    <source>
        <dbReference type="ARBA" id="ARBA00022840"/>
    </source>
</evidence>
<dbReference type="InterPro" id="IPR050235">
    <property type="entry name" value="CK1_Ser-Thr_kinase"/>
</dbReference>
<evidence type="ECO:0000256" key="1">
    <source>
        <dbReference type="ARBA" id="ARBA00012513"/>
    </source>
</evidence>
<evidence type="ECO:0000256" key="5">
    <source>
        <dbReference type="PROSITE-ProRule" id="PRU10141"/>
    </source>
</evidence>
<keyword evidence="3 5" id="KW-0067">ATP-binding</keyword>
<feature type="domain" description="Protein kinase" evidence="7">
    <location>
        <begin position="6"/>
        <end position="257"/>
    </location>
</feature>
<dbReference type="OrthoDB" id="5979581at2759"/>
<evidence type="ECO:0000259" key="7">
    <source>
        <dbReference type="PROSITE" id="PS50011"/>
    </source>
</evidence>
<comment type="caution">
    <text evidence="8">The sequence shown here is derived from an EMBL/GenBank/DDBJ whole genome shotgun (WGS) entry which is preliminary data.</text>
</comment>
<gene>
    <name evidence="8" type="ORF">SteCoe_14930</name>
</gene>
<evidence type="ECO:0000256" key="2">
    <source>
        <dbReference type="ARBA" id="ARBA00022741"/>
    </source>
</evidence>
<dbReference type="InterPro" id="IPR011009">
    <property type="entry name" value="Kinase-like_dom_sf"/>
</dbReference>
<dbReference type="InterPro" id="IPR000719">
    <property type="entry name" value="Prot_kinase_dom"/>
</dbReference>
<dbReference type="GO" id="GO:0004674">
    <property type="term" value="F:protein serine/threonine kinase activity"/>
    <property type="evidence" value="ECO:0007669"/>
    <property type="project" value="UniProtKB-KW"/>
</dbReference>
<evidence type="ECO:0000313" key="8">
    <source>
        <dbReference type="EMBL" id="OMJ84008.1"/>
    </source>
</evidence>
<keyword evidence="6" id="KW-0808">Transferase</keyword>
<name>A0A1R2C4Q4_9CILI</name>
<accession>A0A1R2C4Q4</accession>
<dbReference type="AlphaFoldDB" id="A0A1R2C4Q4"/>
<evidence type="ECO:0000313" key="9">
    <source>
        <dbReference type="Proteomes" id="UP000187209"/>
    </source>
</evidence>
<dbReference type="SMART" id="SM00220">
    <property type="entry name" value="S_TKc"/>
    <property type="match status" value="1"/>
</dbReference>
<evidence type="ECO:0000256" key="4">
    <source>
        <dbReference type="ARBA" id="ARBA00023860"/>
    </source>
</evidence>
<keyword evidence="6" id="KW-0418">Kinase</keyword>
<evidence type="ECO:0000256" key="6">
    <source>
        <dbReference type="RuleBase" id="RU000304"/>
    </source>
</evidence>
<comment type="similarity">
    <text evidence="6">Belongs to the protein kinase superfamily.</text>
</comment>
<dbReference type="Pfam" id="PF00069">
    <property type="entry name" value="Pkinase"/>
    <property type="match status" value="1"/>
</dbReference>
<keyword evidence="9" id="KW-1185">Reference proteome</keyword>
<dbReference type="PROSITE" id="PS00108">
    <property type="entry name" value="PROTEIN_KINASE_ST"/>
    <property type="match status" value="1"/>
</dbReference>
<proteinExistence type="inferred from homology"/>
<reference evidence="8 9" key="1">
    <citation type="submission" date="2016-11" db="EMBL/GenBank/DDBJ databases">
        <title>The macronuclear genome of Stentor coeruleus: a giant cell with tiny introns.</title>
        <authorList>
            <person name="Slabodnick M."/>
            <person name="Ruby J.G."/>
            <person name="Reiff S.B."/>
            <person name="Swart E.C."/>
            <person name="Gosai S."/>
            <person name="Prabakaran S."/>
            <person name="Witkowska E."/>
            <person name="Larue G.E."/>
            <person name="Fisher S."/>
            <person name="Freeman R.M."/>
            <person name="Gunawardena J."/>
            <person name="Chu W."/>
            <person name="Stover N.A."/>
            <person name="Gregory B.D."/>
            <person name="Nowacki M."/>
            <person name="Derisi J."/>
            <person name="Roy S.W."/>
            <person name="Marshall W.F."/>
            <person name="Sood P."/>
        </authorList>
    </citation>
    <scope>NUCLEOTIDE SEQUENCE [LARGE SCALE GENOMIC DNA]</scope>
    <source>
        <strain evidence="8">WM001</strain>
    </source>
</reference>
<dbReference type="Gene3D" id="1.10.510.10">
    <property type="entry name" value="Transferase(Phosphotransferase) domain 1"/>
    <property type="match status" value="1"/>
</dbReference>
<feature type="binding site" evidence="5">
    <location>
        <position position="35"/>
    </location>
    <ligand>
        <name>ATP</name>
        <dbReference type="ChEBI" id="CHEBI:30616"/>
    </ligand>
</feature>
<dbReference type="EC" id="2.7.11.1" evidence="1"/>
<dbReference type="Proteomes" id="UP000187209">
    <property type="component" value="Unassembled WGS sequence"/>
</dbReference>
<dbReference type="InterPro" id="IPR008271">
    <property type="entry name" value="Ser/Thr_kinase_AS"/>
</dbReference>
<keyword evidence="6" id="KW-0723">Serine/threonine-protein kinase</keyword>
<dbReference type="SUPFAM" id="SSF56112">
    <property type="entry name" value="Protein kinase-like (PK-like)"/>
    <property type="match status" value="1"/>
</dbReference>
<protein>
    <recommendedName>
        <fullName evidence="4">Casein kinase I</fullName>
        <ecNumber evidence="1">2.7.11.1</ecNumber>
    </recommendedName>
</protein>
<dbReference type="PROSITE" id="PS50011">
    <property type="entry name" value="PROTEIN_KINASE_DOM"/>
    <property type="match status" value="1"/>
</dbReference>
<sequence length="339" mass="38934">MISSRYKIEQKLGKGSFATVYNGTDTRTNTPVAIKLVENSMHSIYSVESKVFTSVSGRPHFPKLYWNGDFEKGYAFVMELLGTSLADILISRPFHISSILELGLQMLTALETMHTLSFIHRDIKPDNILTGQTNQELFYLVDYGLSKNYIDSATKHHAPMREDTAFKGNLVFCSKNILSGISASRRDDIESLFLLLIYLIKKELPWINEKKNLECMIGRRSSVNFNQFMKGLPSEIFEIFNYSQSLSYYQAPNYSWIREKLVNLKNSIVQEQKIIPALTEPKLLKKKSYKRAKTAGARRKTLCMIECETIIAPPPDFSKGFRQKIIQMKKNRNKTEIIN</sequence>
<dbReference type="EMBL" id="MPUH01000283">
    <property type="protein sequence ID" value="OMJ84008.1"/>
    <property type="molecule type" value="Genomic_DNA"/>
</dbReference>
<organism evidence="8 9">
    <name type="scientific">Stentor coeruleus</name>
    <dbReference type="NCBI Taxonomy" id="5963"/>
    <lineage>
        <taxon>Eukaryota</taxon>
        <taxon>Sar</taxon>
        <taxon>Alveolata</taxon>
        <taxon>Ciliophora</taxon>
        <taxon>Postciliodesmatophora</taxon>
        <taxon>Heterotrichea</taxon>
        <taxon>Heterotrichida</taxon>
        <taxon>Stentoridae</taxon>
        <taxon>Stentor</taxon>
    </lineage>
</organism>
<keyword evidence="2 5" id="KW-0547">Nucleotide-binding</keyword>